<feature type="domain" description="N-acetyltransferase" evidence="3">
    <location>
        <begin position="1"/>
        <end position="149"/>
    </location>
</feature>
<dbReference type="SUPFAM" id="SSF55729">
    <property type="entry name" value="Acyl-CoA N-acyltransferases (Nat)"/>
    <property type="match status" value="1"/>
</dbReference>
<dbReference type="GO" id="GO:0008080">
    <property type="term" value="F:N-acetyltransferase activity"/>
    <property type="evidence" value="ECO:0007669"/>
    <property type="project" value="TreeGrafter"/>
</dbReference>
<keyword evidence="5" id="KW-1185">Reference proteome</keyword>
<keyword evidence="2" id="KW-0012">Acyltransferase</keyword>
<dbReference type="InterPro" id="IPR051016">
    <property type="entry name" value="Diverse_Substrate_AcTransf"/>
</dbReference>
<protein>
    <submittedName>
        <fullName evidence="4">GNAT family N-acetyltransferase</fullName>
    </submittedName>
</protein>
<evidence type="ECO:0000256" key="1">
    <source>
        <dbReference type="ARBA" id="ARBA00022679"/>
    </source>
</evidence>
<dbReference type="PANTHER" id="PTHR10545:SF42">
    <property type="entry name" value="ACETYLTRANSFERASE"/>
    <property type="match status" value="1"/>
</dbReference>
<evidence type="ECO:0000313" key="4">
    <source>
        <dbReference type="EMBL" id="ORM93642.1"/>
    </source>
</evidence>
<dbReference type="Proteomes" id="UP000193749">
    <property type="component" value="Unassembled WGS sequence"/>
</dbReference>
<evidence type="ECO:0000313" key="5">
    <source>
        <dbReference type="Proteomes" id="UP000193749"/>
    </source>
</evidence>
<dbReference type="InterPro" id="IPR000182">
    <property type="entry name" value="GNAT_dom"/>
</dbReference>
<comment type="caution">
    <text evidence="4">The sequence shown here is derived from an EMBL/GenBank/DDBJ whole genome shotgun (WGS) entry which is preliminary data.</text>
</comment>
<dbReference type="InterPro" id="IPR016181">
    <property type="entry name" value="Acyl_CoA_acyltransferase"/>
</dbReference>
<reference evidence="4 5" key="1">
    <citation type="journal article" date="2017" name="Antonie Van Leeuwenhoek">
        <title>Phylogenomic resolution of the bacterial genus Pantoea and its relationship with Erwinia and Tatumella.</title>
        <authorList>
            <person name="Palmer M."/>
            <person name="Steenkamp E.T."/>
            <person name="Coetzee M.P."/>
            <person name="Chan W.Y."/>
            <person name="van Zyl E."/>
            <person name="De Maayer P."/>
            <person name="Coutinho T.A."/>
            <person name="Blom J."/>
            <person name="Smits T.H."/>
            <person name="Duffy B."/>
            <person name="Venter S.N."/>
        </authorList>
    </citation>
    <scope>NUCLEOTIDE SEQUENCE [LARGE SCALE GENOMIC DNA]</scope>
    <source>
        <strain evidence="4 5">LMG 2657</strain>
    </source>
</reference>
<dbReference type="PANTHER" id="PTHR10545">
    <property type="entry name" value="DIAMINE N-ACETYLTRANSFERASE"/>
    <property type="match status" value="1"/>
</dbReference>
<dbReference type="STRING" id="55209.HA50_09905"/>
<dbReference type="AlphaFoldDB" id="A0A1X1EUG5"/>
<evidence type="ECO:0000256" key="2">
    <source>
        <dbReference type="ARBA" id="ARBA00023315"/>
    </source>
</evidence>
<proteinExistence type="predicted"/>
<sequence length="149" mass="17293">MQLRALQTSDYRSWLKLWKGYQRFYKADISDVATELTWRRFRVETETLNCLVAEEDGKLIGLAHYLTHRSTWTSGDYCYLQDLFVSEEARGKGVGKALILAVYQQAEAAGCSRVYWTTQESNATARKLYDQIASKTEFIQYRKLIGKQI</sequence>
<dbReference type="OrthoDB" id="9805924at2"/>
<dbReference type="PROSITE" id="PS51186">
    <property type="entry name" value="GNAT"/>
    <property type="match status" value="1"/>
</dbReference>
<dbReference type="EMBL" id="MLJI01000001">
    <property type="protein sequence ID" value="ORM93642.1"/>
    <property type="molecule type" value="Genomic_DNA"/>
</dbReference>
<name>A0A1X1EUG5_PANCY</name>
<accession>A0A1X1EUG5</accession>
<organism evidence="4 5">
    <name type="scientific">Pantoea cypripedii</name>
    <name type="common">Pectobacterium cypripedii</name>
    <name type="synonym">Erwinia cypripedii</name>
    <dbReference type="NCBI Taxonomy" id="55209"/>
    <lineage>
        <taxon>Bacteria</taxon>
        <taxon>Pseudomonadati</taxon>
        <taxon>Pseudomonadota</taxon>
        <taxon>Gammaproteobacteria</taxon>
        <taxon>Enterobacterales</taxon>
        <taxon>Erwiniaceae</taxon>
        <taxon>Pantoea</taxon>
    </lineage>
</organism>
<dbReference type="Gene3D" id="3.40.630.30">
    <property type="match status" value="1"/>
</dbReference>
<gene>
    <name evidence="4" type="ORF">HA50_09905</name>
</gene>
<keyword evidence="1 4" id="KW-0808">Transferase</keyword>
<evidence type="ECO:0000259" key="3">
    <source>
        <dbReference type="PROSITE" id="PS51186"/>
    </source>
</evidence>
<dbReference type="CDD" id="cd04301">
    <property type="entry name" value="NAT_SF"/>
    <property type="match status" value="1"/>
</dbReference>
<dbReference type="Pfam" id="PF00583">
    <property type="entry name" value="Acetyltransf_1"/>
    <property type="match status" value="1"/>
</dbReference>
<dbReference type="RefSeq" id="WP_084874854.1">
    <property type="nucleotide sequence ID" value="NZ_JAGGMY010000001.1"/>
</dbReference>